<dbReference type="UCSC" id="uc007ogi.1">
    <property type="organism name" value="mouse"/>
</dbReference>
<organism evidence="2">
    <name type="scientific">Mus musculus</name>
    <name type="common">Mouse</name>
    <dbReference type="NCBI Taxonomy" id="10090"/>
    <lineage>
        <taxon>Eukaryota</taxon>
        <taxon>Metazoa</taxon>
        <taxon>Chordata</taxon>
        <taxon>Craniata</taxon>
        <taxon>Vertebrata</taxon>
        <taxon>Euteleostomi</taxon>
        <taxon>Mammalia</taxon>
        <taxon>Eutheria</taxon>
        <taxon>Euarchontoglires</taxon>
        <taxon>Glires</taxon>
        <taxon>Rodentia</taxon>
        <taxon>Myomorpha</taxon>
        <taxon>Muroidea</taxon>
        <taxon>Muridae</taxon>
        <taxon>Murinae</taxon>
        <taxon>Mus</taxon>
        <taxon>Mus</taxon>
    </lineage>
</organism>
<accession>Q8BHN4</accession>
<protein>
    <submittedName>
        <fullName evidence="2">Uncharacterized protein</fullName>
    </submittedName>
</protein>
<dbReference type="EMBL" id="AK047270">
    <property type="protein sequence ID" value="BAC33010.1"/>
    <property type="molecule type" value="mRNA"/>
</dbReference>
<reference evidence="2" key="6">
    <citation type="journal article" date="2002" name="Nature">
        <title>Analysis of the mouse transcriptome based on functional annotation of 60,770 full-length cDNAs.</title>
        <authorList>
            <consortium name="The FANTOM Consortium and the RIKEN Genome Exploration Research Group Phase I and II Team"/>
        </authorList>
    </citation>
    <scope>NUCLEOTIDE SEQUENCE</scope>
    <source>
        <strain evidence="2">C57BL/6J</strain>
        <tissue evidence="3">Cerebellum</tissue>
        <tissue evidence="2">Skin</tissue>
    </source>
</reference>
<feature type="region of interest" description="Disordered" evidence="1">
    <location>
        <begin position="28"/>
        <end position="111"/>
    </location>
</feature>
<reference evidence="2" key="2">
    <citation type="journal article" date="2000" name="Genome Res.">
        <title>Normalization and subtraction of cap-trapper-selected cDNAs to prepare full-length cDNA libraries for rapid discovery of new genes.</title>
        <authorList>
            <person name="Carninci P."/>
            <person name="Shibata Y."/>
            <person name="Hayatsu N."/>
            <person name="Sugahara Y."/>
            <person name="Shibata K."/>
            <person name="Itoh M."/>
            <person name="Konno H."/>
            <person name="Okazaki Y."/>
            <person name="Muramatsu M."/>
            <person name="Hayashizaki Y."/>
        </authorList>
    </citation>
    <scope>NUCLEOTIDE SEQUENCE</scope>
    <source>
        <strain evidence="2">C57BL/6J</strain>
        <tissue evidence="3">Cerebellum</tissue>
        <tissue evidence="2">Skin</tissue>
    </source>
</reference>
<reference evidence="2" key="7">
    <citation type="journal article" date="2005" name="Science">
        <title>The Transcriptional Landscape of the Mammalian Genome.</title>
        <authorList>
            <consortium name="The FANTOM Consortium"/>
            <consortium name="Riken Genome Exploration Research Group and Genome Science Group (Genome Network Project Core Group)"/>
        </authorList>
    </citation>
    <scope>NUCLEOTIDE SEQUENCE</scope>
    <source>
        <strain evidence="2">C57BL/6J</strain>
        <tissue evidence="3">Cerebellum</tissue>
        <tissue evidence="2">Skin</tissue>
    </source>
</reference>
<dbReference type="AlphaFoldDB" id="Q8BHN4"/>
<dbReference type="EMBL" id="AK028513">
    <property type="protein sequence ID" value="BAC25985.1"/>
    <property type="molecule type" value="mRNA"/>
</dbReference>
<dbReference type="AGR" id="MGI:1926170"/>
<evidence type="ECO:0000313" key="3">
    <source>
        <dbReference type="EMBL" id="BAC33010.1"/>
    </source>
</evidence>
<name>Q8BHN4_MOUSE</name>
<proteinExistence type="evidence at transcript level"/>
<evidence type="ECO:0000313" key="2">
    <source>
        <dbReference type="EMBL" id="BAC25985.1"/>
    </source>
</evidence>
<evidence type="ECO:0000256" key="1">
    <source>
        <dbReference type="SAM" id="MobiDB-lite"/>
    </source>
</evidence>
<reference evidence="2" key="3">
    <citation type="journal article" date="2000" name="Genome Res.">
        <title>RIKEN integrated sequence analysis (RISA) system--384-format sequencing pipeline with 384 multicapillary sequencer.</title>
        <authorList>
            <person name="Shibata K."/>
            <person name="Itoh M."/>
            <person name="Aizawa K."/>
            <person name="Nagaoka S."/>
            <person name="Sasaki N."/>
            <person name="Carninci P."/>
            <person name="Konno H."/>
            <person name="Akiyama J."/>
            <person name="Nishi K."/>
            <person name="Kitsunai T."/>
            <person name="Tashiro H."/>
            <person name="Itoh M."/>
            <person name="Sumi N."/>
            <person name="Ishii Y."/>
            <person name="Nakamura S."/>
            <person name="Hazama M."/>
            <person name="Nishine T."/>
            <person name="Harada A."/>
            <person name="Yamamoto R."/>
            <person name="Matsumoto H."/>
            <person name="Sakaguchi S."/>
            <person name="Ikegami T."/>
            <person name="Kashiwagi K."/>
            <person name="Fujiwake S."/>
            <person name="Inoue K."/>
            <person name="Togawa Y."/>
            <person name="Izawa M."/>
            <person name="Ohara E."/>
            <person name="Watahiki M."/>
            <person name="Yoneda Y."/>
            <person name="Ishikawa T."/>
            <person name="Ozawa K."/>
            <person name="Tanaka T."/>
            <person name="Matsuura S."/>
            <person name="Kawai J."/>
            <person name="Okazaki Y."/>
            <person name="Muramatsu M."/>
            <person name="Inoue Y."/>
            <person name="Kira A."/>
            <person name="Hayashizaki Y."/>
        </authorList>
    </citation>
    <scope>NUCLEOTIDE SEQUENCE</scope>
    <source>
        <strain evidence="2">C57BL/6J</strain>
        <tissue evidence="3">Cerebellum</tissue>
        <tissue evidence="2">Skin</tissue>
    </source>
</reference>
<feature type="compositionally biased region" description="Low complexity" evidence="1">
    <location>
        <begin position="99"/>
        <end position="111"/>
    </location>
</feature>
<reference evidence="2" key="8">
    <citation type="journal article" date="2005" name="Science">
        <title>Antisense Transcription in the Mammalian Transcriptome.</title>
        <authorList>
            <consortium name="RIKEN Genome Exploration Research Group and Genome Science Group (Genome Network Project Core Group) and the FANTOM Consortium"/>
        </authorList>
    </citation>
    <scope>NUCLEOTIDE SEQUENCE</scope>
    <source>
        <strain evidence="2">C57BL/6J</strain>
        <tissue evidence="3">Cerebellum</tissue>
        <tissue evidence="2">Skin</tissue>
    </source>
</reference>
<sequence length="111" mass="11649">MLSRSRCVSRAFSRSLSAFQKVLSGGARAPMGAEHGCGRTGRPKGRDAVCWPGRPPRAPGRGGCRRPRSRPAACTEPRSPCPLPGSPRRPFSRCPEPFAPGLGAAPAATLT</sequence>
<reference evidence="2" key="5">
    <citation type="submission" date="2001-07" db="EMBL/GenBank/DDBJ databases">
        <authorList>
            <person name="Adachi J."/>
            <person name="Aizawa K."/>
            <person name="Akimura T."/>
            <person name="Arakawa T."/>
            <person name="Bono H."/>
            <person name="Carninci P."/>
            <person name="Fukuda S."/>
            <person name="Furuno M."/>
            <person name="Hanagaki T."/>
            <person name="Hara A."/>
            <person name="Hashizume W."/>
            <person name="Hayashida K."/>
            <person name="Hayatsu N."/>
            <person name="Hiramoto K."/>
            <person name="Hiraoka T."/>
            <person name="Hirozane T."/>
            <person name="Hori F."/>
            <person name="Imotani K."/>
            <person name="Ishii Y."/>
            <person name="Itoh M."/>
            <person name="Kagawa I."/>
            <person name="Kasukawa T."/>
            <person name="Katoh H."/>
            <person name="Kawai J."/>
            <person name="Kojima Y."/>
            <person name="Kondo S."/>
            <person name="Konno H."/>
            <person name="Kouda M."/>
            <person name="Koya S."/>
            <person name="Kurihara C."/>
            <person name="Matsuyama T."/>
            <person name="Miyazaki A."/>
            <person name="Murata M."/>
            <person name="Nakamura M."/>
            <person name="Nishi K."/>
            <person name="Nomura K."/>
            <person name="Numazaki R."/>
            <person name="Ohno M."/>
            <person name="Ohsato N."/>
            <person name="Okazaki Y."/>
            <person name="Saito R."/>
            <person name="Saitoh H."/>
            <person name="Sakai C."/>
            <person name="Sakai K."/>
            <person name="Sakazume N."/>
            <person name="Sano H."/>
            <person name="Sasaki D."/>
            <person name="Shibata K."/>
            <person name="Shinagawa A."/>
            <person name="Shiraki T."/>
            <person name="Sogabe Y."/>
            <person name="Tagami M."/>
            <person name="Tagawa A."/>
            <person name="Takahashi F."/>
            <person name="Takaku-Akahira S."/>
            <person name="Takeda Y."/>
            <person name="Tanaka T."/>
            <person name="Tomaru A."/>
            <person name="Toya T."/>
            <person name="Yasunishi A."/>
            <person name="Muramatsu M."/>
            <person name="Hayashizaki Y."/>
        </authorList>
    </citation>
    <scope>NUCLEOTIDE SEQUENCE</scope>
    <source>
        <strain evidence="2">C57BL/6J</strain>
        <tissue evidence="3">Cerebellum</tissue>
        <tissue evidence="2">Skin</tissue>
    </source>
</reference>
<gene>
    <name evidence="4" type="primary">Dlst</name>
</gene>
<reference evidence="2" key="1">
    <citation type="journal article" date="1999" name="Methods Enzymol.">
        <title>High-efficiency full-length cDNA cloning.</title>
        <authorList>
            <person name="Carninci P."/>
            <person name="Hayashizaki Y."/>
        </authorList>
    </citation>
    <scope>NUCLEOTIDE SEQUENCE</scope>
    <source>
        <strain evidence="2">C57BL/6J</strain>
        <tissue evidence="3">Cerebellum</tissue>
        <tissue evidence="2">Skin</tissue>
    </source>
</reference>
<reference evidence="2" key="4">
    <citation type="journal article" date="2001" name="Nature">
        <title>Functional annotation of a full-length mouse cDNA collection.</title>
        <authorList>
            <consortium name="The RIKEN Genome Exploration Research Group Phase II Team and the FANTOM Consortium"/>
        </authorList>
    </citation>
    <scope>NUCLEOTIDE SEQUENCE</scope>
    <source>
        <strain evidence="2">C57BL/6J</strain>
        <tissue evidence="3">Cerebellum</tissue>
        <tissue evidence="2">Skin</tissue>
    </source>
</reference>
<dbReference type="MGI" id="MGI:1926170">
    <property type="gene designation" value="Dlst"/>
</dbReference>
<evidence type="ECO:0000313" key="4">
    <source>
        <dbReference type="MGI" id="MGI:1926170"/>
    </source>
</evidence>